<feature type="chain" id="PRO_5046487502" evidence="1">
    <location>
        <begin position="21"/>
        <end position="150"/>
    </location>
</feature>
<reference evidence="2 3" key="1">
    <citation type="submission" date="2023-02" db="EMBL/GenBank/DDBJ databases">
        <title>Gemone sequence of Telluria chitinolytica ACM 3522T.</title>
        <authorList>
            <person name="Frediansyah A."/>
            <person name="Miess H."/>
            <person name="Gross H."/>
        </authorList>
    </citation>
    <scope>NUCLEOTIDE SEQUENCE [LARGE SCALE GENOMIC DNA]</scope>
    <source>
        <strain evidence="2 3">ACM 3522</strain>
    </source>
</reference>
<keyword evidence="3" id="KW-1185">Reference proteome</keyword>
<dbReference type="Proteomes" id="UP001216510">
    <property type="component" value="Chromosome"/>
</dbReference>
<gene>
    <name evidence="2" type="ORF">PX653_01745</name>
</gene>
<dbReference type="EMBL" id="CP119083">
    <property type="protein sequence ID" value="WEF33541.1"/>
    <property type="molecule type" value="Genomic_DNA"/>
</dbReference>
<evidence type="ECO:0000256" key="1">
    <source>
        <dbReference type="SAM" id="SignalP"/>
    </source>
</evidence>
<organism evidence="2 3">
    <name type="scientific">Pseudoduganella chitinolytica</name>
    <dbReference type="NCBI Taxonomy" id="34070"/>
    <lineage>
        <taxon>Bacteria</taxon>
        <taxon>Pseudomonadati</taxon>
        <taxon>Pseudomonadota</taxon>
        <taxon>Betaproteobacteria</taxon>
        <taxon>Burkholderiales</taxon>
        <taxon>Oxalobacteraceae</taxon>
        <taxon>Telluria group</taxon>
        <taxon>Pseudoduganella</taxon>
    </lineage>
</organism>
<proteinExistence type="predicted"/>
<feature type="signal peptide" evidence="1">
    <location>
        <begin position="1"/>
        <end position="20"/>
    </location>
</feature>
<dbReference type="RefSeq" id="WP_277416239.1">
    <property type="nucleotide sequence ID" value="NZ_CP119083.1"/>
</dbReference>
<sequence length="150" mass="17753">MNKPASILLGLLWLCGSASAHEAAWHADAAVRHDRHEIRAAHRAIHRDRHAIDVARHNLAHDRRVARIEAREARQVERRQDELLARGDYRGARRLERVRQHEANEAAIARRQVSHDRNVIHYKRRQIEHHRNVIELKRREIARQIAYYPD</sequence>
<evidence type="ECO:0000313" key="2">
    <source>
        <dbReference type="EMBL" id="WEF33541.1"/>
    </source>
</evidence>
<accession>A0ABY8BCA3</accession>
<protein>
    <submittedName>
        <fullName evidence="2">Uncharacterized protein</fullName>
    </submittedName>
</protein>
<evidence type="ECO:0000313" key="3">
    <source>
        <dbReference type="Proteomes" id="UP001216510"/>
    </source>
</evidence>
<name>A0ABY8BCA3_9BURK</name>
<keyword evidence="1" id="KW-0732">Signal</keyword>